<comment type="caution">
    <text evidence="3">The sequence shown here is derived from an EMBL/GenBank/DDBJ whole genome shotgun (WGS) entry which is preliminary data.</text>
</comment>
<keyword evidence="3" id="KW-0808">Transferase</keyword>
<dbReference type="Proteomes" id="UP000295500">
    <property type="component" value="Unassembled WGS sequence"/>
</dbReference>
<dbReference type="OrthoDB" id="9798941at2"/>
<name>A0A4R6Q8R6_9FIRM</name>
<evidence type="ECO:0000256" key="1">
    <source>
        <dbReference type="ARBA" id="ARBA00022527"/>
    </source>
</evidence>
<dbReference type="EMBL" id="SNXO01000005">
    <property type="protein sequence ID" value="TDP58958.1"/>
    <property type="molecule type" value="Genomic_DNA"/>
</dbReference>
<gene>
    <name evidence="3" type="ORF">EV211_10528</name>
</gene>
<dbReference type="CDD" id="cd16936">
    <property type="entry name" value="HATPase_RsbW-like"/>
    <property type="match status" value="1"/>
</dbReference>
<dbReference type="Pfam" id="PF13581">
    <property type="entry name" value="HATPase_c_2"/>
    <property type="match status" value="1"/>
</dbReference>
<dbReference type="InterPro" id="IPR050267">
    <property type="entry name" value="Anti-sigma-factor_SerPK"/>
</dbReference>
<evidence type="ECO:0000313" key="4">
    <source>
        <dbReference type="Proteomes" id="UP000295500"/>
    </source>
</evidence>
<dbReference type="AlphaFoldDB" id="A0A4R6Q8R6"/>
<protein>
    <submittedName>
        <fullName evidence="3">Serine/threonine-protein kinase RsbW</fullName>
    </submittedName>
</protein>
<dbReference type="Gene3D" id="3.30.565.10">
    <property type="entry name" value="Histidine kinase-like ATPase, C-terminal domain"/>
    <property type="match status" value="1"/>
</dbReference>
<keyword evidence="1" id="KW-0723">Serine/threonine-protein kinase</keyword>
<reference evidence="3 4" key="1">
    <citation type="submission" date="2019-03" db="EMBL/GenBank/DDBJ databases">
        <title>Genomic Encyclopedia of Type Strains, Phase IV (KMG-IV): sequencing the most valuable type-strain genomes for metagenomic binning, comparative biology and taxonomic classification.</title>
        <authorList>
            <person name="Goeker M."/>
        </authorList>
    </citation>
    <scope>NUCLEOTIDE SEQUENCE [LARGE SCALE GENOMIC DNA]</scope>
    <source>
        <strain evidence="3 4">DSM 28287</strain>
    </source>
</reference>
<evidence type="ECO:0000259" key="2">
    <source>
        <dbReference type="Pfam" id="PF13581"/>
    </source>
</evidence>
<evidence type="ECO:0000313" key="3">
    <source>
        <dbReference type="EMBL" id="TDP58958.1"/>
    </source>
</evidence>
<dbReference type="InterPro" id="IPR036890">
    <property type="entry name" value="HATPase_C_sf"/>
</dbReference>
<dbReference type="RefSeq" id="WP_133527782.1">
    <property type="nucleotide sequence ID" value="NZ_CALCQM010000039.1"/>
</dbReference>
<accession>A0A4R6Q8R6</accession>
<dbReference type="PANTHER" id="PTHR35526">
    <property type="entry name" value="ANTI-SIGMA-F FACTOR RSBW-RELATED"/>
    <property type="match status" value="1"/>
</dbReference>
<dbReference type="InterPro" id="IPR003594">
    <property type="entry name" value="HATPase_dom"/>
</dbReference>
<dbReference type="GO" id="GO:0004674">
    <property type="term" value="F:protein serine/threonine kinase activity"/>
    <property type="evidence" value="ECO:0007669"/>
    <property type="project" value="UniProtKB-KW"/>
</dbReference>
<proteinExistence type="predicted"/>
<keyword evidence="4" id="KW-1185">Reference proteome</keyword>
<dbReference type="PANTHER" id="PTHR35526:SF3">
    <property type="entry name" value="ANTI-SIGMA-F FACTOR RSBW"/>
    <property type="match status" value="1"/>
</dbReference>
<organism evidence="3 4">
    <name type="scientific">Aminicella lysinilytica</name>
    <dbReference type="NCBI Taxonomy" id="433323"/>
    <lineage>
        <taxon>Bacteria</taxon>
        <taxon>Bacillati</taxon>
        <taxon>Bacillota</taxon>
        <taxon>Clostridia</taxon>
        <taxon>Peptostreptococcales</taxon>
        <taxon>Anaerovoracaceae</taxon>
        <taxon>Aminicella</taxon>
    </lineage>
</organism>
<feature type="domain" description="Histidine kinase/HSP90-like ATPase" evidence="2">
    <location>
        <begin position="9"/>
        <end position="130"/>
    </location>
</feature>
<keyword evidence="3" id="KW-0418">Kinase</keyword>
<sequence length="132" mass="14657">MDNLKFIIPGKPEYLTMVRLAISSIATTAGFDLEAVEDMKTAVCEACKNVSCHGFDGFSDKYEVECNVEQGRIEIIVKDDCDSHTLQKLTKPCQNCPKEGDLGIFVIESLMNDVEFGRGDDGRKSIRMVKSI</sequence>